<dbReference type="EMBL" id="CP003243">
    <property type="protein sequence ID" value="AFC99487.1"/>
    <property type="molecule type" value="Genomic_DNA"/>
</dbReference>
<organism evidence="1 2">
    <name type="scientific">Methanocella conradii (strain DSM 24694 / JCM 17849 / CGMCC 1.5162 / HZ254)</name>
    <dbReference type="NCBI Taxonomy" id="1041930"/>
    <lineage>
        <taxon>Archaea</taxon>
        <taxon>Methanobacteriati</taxon>
        <taxon>Methanobacteriota</taxon>
        <taxon>Stenosarchaea group</taxon>
        <taxon>Methanomicrobia</taxon>
        <taxon>Methanocellales</taxon>
        <taxon>Methanocellaceae</taxon>
        <taxon>Methanocella</taxon>
    </lineage>
</organism>
<protein>
    <submittedName>
        <fullName evidence="1">Uncharacterized protein conserved in archaea</fullName>
    </submittedName>
</protein>
<keyword evidence="2" id="KW-1185">Reference proteome</keyword>
<dbReference type="eggNOG" id="arCOG03422">
    <property type="taxonomic scope" value="Archaea"/>
</dbReference>
<dbReference type="InterPro" id="IPR036390">
    <property type="entry name" value="WH_DNA-bd_sf"/>
</dbReference>
<dbReference type="SUPFAM" id="SSF46785">
    <property type="entry name" value="Winged helix' DNA-binding domain"/>
    <property type="match status" value="1"/>
</dbReference>
<evidence type="ECO:0000313" key="1">
    <source>
        <dbReference type="EMBL" id="AFC99487.1"/>
    </source>
</evidence>
<accession>H8I8L1</accession>
<dbReference type="Proteomes" id="UP000005233">
    <property type="component" value="Chromosome"/>
</dbReference>
<sequence>MREHLEVVEAVEKRVCGLDETSRIIIRRIFRRRWVYRGILFSVYPGKVSVVEIAGSIGASRTSVLGALRGVSTGYREEESLEHFGLVMHEKQVVNGRPVTVYSLTRQGFEEKDSTCEGLYGSMPNTLKTIEC</sequence>
<dbReference type="KEGG" id="mez:Mtc_0723"/>
<dbReference type="HOGENOM" id="CLU_157713_0_0_2"/>
<dbReference type="AlphaFoldDB" id="H8I8L1"/>
<dbReference type="InterPro" id="IPR010863">
    <property type="entry name" value="EarA-like"/>
</dbReference>
<name>H8I8L1_METCZ</name>
<proteinExistence type="predicted"/>
<dbReference type="Pfam" id="PF07381">
    <property type="entry name" value="EarA"/>
    <property type="match status" value="1"/>
</dbReference>
<reference evidence="1 2" key="1">
    <citation type="journal article" date="2012" name="J. Bacteriol.">
        <title>Complete genome sequence of a thermophilic methanogen, Methanocella conradii HZ254, isolated from Chinese rice field soil.</title>
        <authorList>
            <person name="Lu Z."/>
            <person name="Lu Y."/>
        </authorList>
    </citation>
    <scope>NUCLEOTIDE SEQUENCE [LARGE SCALE GENOMIC DNA]</scope>
    <source>
        <strain evidence="2">DSM 24694 / JCM 17849 / CGMCC 1.5162 / HZ254</strain>
    </source>
</reference>
<dbReference type="STRING" id="1041930.Mtc_0723"/>
<evidence type="ECO:0000313" key="2">
    <source>
        <dbReference type="Proteomes" id="UP000005233"/>
    </source>
</evidence>
<gene>
    <name evidence="1" type="ordered locus">Mtc_0723</name>
</gene>